<proteinExistence type="predicted"/>
<evidence type="ECO:0000259" key="5">
    <source>
        <dbReference type="PROSITE" id="PS50977"/>
    </source>
</evidence>
<dbReference type="InterPro" id="IPR001647">
    <property type="entry name" value="HTH_TetR"/>
</dbReference>
<evidence type="ECO:0000313" key="6">
    <source>
        <dbReference type="EMBL" id="MBB5998587.1"/>
    </source>
</evidence>
<protein>
    <submittedName>
        <fullName evidence="6">AcrR family transcriptional regulator</fullName>
    </submittedName>
</protein>
<gene>
    <name evidence="6" type="ORF">HNR25_002338</name>
</gene>
<evidence type="ECO:0000313" key="7">
    <source>
        <dbReference type="Proteomes" id="UP000578077"/>
    </source>
</evidence>
<dbReference type="GO" id="GO:0003677">
    <property type="term" value="F:DNA binding"/>
    <property type="evidence" value="ECO:0007669"/>
    <property type="project" value="UniProtKB-UniRule"/>
</dbReference>
<sequence length="191" mass="20799">METRADTTPAGRRILDAAGGLFYREGINAVGVALVSDTAGVTKKTLYDRFGSKDELVVHYLRRRHENWWAHLDERLDAAPPPRTLALMDAYLSHPELEVGRGCAFINAAAELPAGHAGWKTIREHKEAVRARIAELIAEDAPGADAEDLAEHVFLLLEGAIAHRGIDEGELRVRTARDLAARLLADAAPPG</sequence>
<dbReference type="EMBL" id="JACHLY010000001">
    <property type="protein sequence ID" value="MBB5998587.1"/>
    <property type="molecule type" value="Genomic_DNA"/>
</dbReference>
<dbReference type="SUPFAM" id="SSF48498">
    <property type="entry name" value="Tetracyclin repressor-like, C-terminal domain"/>
    <property type="match status" value="1"/>
</dbReference>
<keyword evidence="1" id="KW-0805">Transcription regulation</keyword>
<feature type="DNA-binding region" description="H-T-H motif" evidence="4">
    <location>
        <begin position="31"/>
        <end position="50"/>
    </location>
</feature>
<dbReference type="PRINTS" id="PR00455">
    <property type="entry name" value="HTHTETR"/>
</dbReference>
<dbReference type="PANTHER" id="PTHR47506">
    <property type="entry name" value="TRANSCRIPTIONAL REGULATORY PROTEIN"/>
    <property type="match status" value="1"/>
</dbReference>
<keyword evidence="3" id="KW-0804">Transcription</keyword>
<reference evidence="6 7" key="1">
    <citation type="submission" date="2020-08" db="EMBL/GenBank/DDBJ databases">
        <title>Sequencing the genomes of 1000 actinobacteria strains.</title>
        <authorList>
            <person name="Klenk H.-P."/>
        </authorList>
    </citation>
    <scope>NUCLEOTIDE SEQUENCE [LARGE SCALE GENOMIC DNA]</scope>
    <source>
        <strain evidence="6 7">DSM 44593</strain>
    </source>
</reference>
<dbReference type="InterPro" id="IPR009057">
    <property type="entry name" value="Homeodomain-like_sf"/>
</dbReference>
<feature type="domain" description="HTH tetR-type" evidence="5">
    <location>
        <begin position="8"/>
        <end position="68"/>
    </location>
</feature>
<dbReference type="PROSITE" id="PS50977">
    <property type="entry name" value="HTH_TETR_2"/>
    <property type="match status" value="1"/>
</dbReference>
<dbReference type="AlphaFoldDB" id="A0A841E408"/>
<dbReference type="PANTHER" id="PTHR47506:SF1">
    <property type="entry name" value="HTH-TYPE TRANSCRIPTIONAL REGULATOR YJDC"/>
    <property type="match status" value="1"/>
</dbReference>
<name>A0A841E408_9ACTN</name>
<dbReference type="Pfam" id="PF00440">
    <property type="entry name" value="TetR_N"/>
    <property type="match status" value="1"/>
</dbReference>
<dbReference type="Gene3D" id="1.10.357.10">
    <property type="entry name" value="Tetracycline Repressor, domain 2"/>
    <property type="match status" value="1"/>
</dbReference>
<organism evidence="6 7">
    <name type="scientific">Streptomonospora salina</name>
    <dbReference type="NCBI Taxonomy" id="104205"/>
    <lineage>
        <taxon>Bacteria</taxon>
        <taxon>Bacillati</taxon>
        <taxon>Actinomycetota</taxon>
        <taxon>Actinomycetes</taxon>
        <taxon>Streptosporangiales</taxon>
        <taxon>Nocardiopsidaceae</taxon>
        <taxon>Streptomonospora</taxon>
    </lineage>
</organism>
<dbReference type="RefSeq" id="WP_184634928.1">
    <property type="nucleotide sequence ID" value="NZ_BAABKT010000033.1"/>
</dbReference>
<evidence type="ECO:0000256" key="3">
    <source>
        <dbReference type="ARBA" id="ARBA00023163"/>
    </source>
</evidence>
<evidence type="ECO:0000256" key="4">
    <source>
        <dbReference type="PROSITE-ProRule" id="PRU00335"/>
    </source>
</evidence>
<keyword evidence="2 4" id="KW-0238">DNA-binding</keyword>
<keyword evidence="7" id="KW-1185">Reference proteome</keyword>
<dbReference type="InterPro" id="IPR036271">
    <property type="entry name" value="Tet_transcr_reg_TetR-rel_C_sf"/>
</dbReference>
<evidence type="ECO:0000256" key="1">
    <source>
        <dbReference type="ARBA" id="ARBA00023015"/>
    </source>
</evidence>
<accession>A0A841E408</accession>
<dbReference type="SUPFAM" id="SSF46689">
    <property type="entry name" value="Homeodomain-like"/>
    <property type="match status" value="1"/>
</dbReference>
<dbReference type="Proteomes" id="UP000578077">
    <property type="component" value="Unassembled WGS sequence"/>
</dbReference>
<comment type="caution">
    <text evidence="6">The sequence shown here is derived from an EMBL/GenBank/DDBJ whole genome shotgun (WGS) entry which is preliminary data.</text>
</comment>
<evidence type="ECO:0000256" key="2">
    <source>
        <dbReference type="ARBA" id="ARBA00023125"/>
    </source>
</evidence>